<dbReference type="RefSeq" id="WP_286346951.1">
    <property type="nucleotide sequence ID" value="NZ_AP027733.1"/>
</dbReference>
<evidence type="ECO:0000259" key="2">
    <source>
        <dbReference type="Pfam" id="PF06054"/>
    </source>
</evidence>
<feature type="domain" description="Competence protein CoiA nuclease-like" evidence="2">
    <location>
        <begin position="64"/>
        <end position="143"/>
    </location>
</feature>
<gene>
    <name evidence="3" type="ORF">GCM10025867_49090</name>
</gene>
<sequence>MPLTAVLDGQLLRAPQLSADEWADLRGRDMVMPCGARGVAKRSRLGTRFFAHWRVDCGFDHKPETEEHLHAKEAIIAAATRAGWDARDEVRAEDGSWIADVLVSHGARRVAFEVQWSRQGFDDYVRRTDRYARAGIETVWLIRHMTPLLAASQPVIELLPHEAGAHYENCVARPGADGLVPLAGVVAAYLDGRLAFAPRRPGLATTRVAWGLEQCWKCQVHSIIFSPSDIQSVRCDDCGHRSMAERGMTSFARFVQAEAAAGAPDVPMARLALRRTTKHPEGRSHSPARTARPCSAGATSTRSGRTMLRDASQCPSATGNPRHTGAASATPARSDRGRRAPEATGGRWQRAGGHGSHERSCCCPRR</sequence>
<evidence type="ECO:0000313" key="4">
    <source>
        <dbReference type="Proteomes" id="UP001321486"/>
    </source>
</evidence>
<evidence type="ECO:0000256" key="1">
    <source>
        <dbReference type="SAM" id="MobiDB-lite"/>
    </source>
</evidence>
<organism evidence="3 4">
    <name type="scientific">Frondihabitans sucicola</name>
    <dbReference type="NCBI Taxonomy" id="1268041"/>
    <lineage>
        <taxon>Bacteria</taxon>
        <taxon>Bacillati</taxon>
        <taxon>Actinomycetota</taxon>
        <taxon>Actinomycetes</taxon>
        <taxon>Micrococcales</taxon>
        <taxon>Microbacteriaceae</taxon>
        <taxon>Frondihabitans</taxon>
    </lineage>
</organism>
<keyword evidence="3" id="KW-0614">Plasmid</keyword>
<geneLocation type="plasmid" evidence="3 4">
    <name>pNBRC108728a</name>
</geneLocation>
<protein>
    <recommendedName>
        <fullName evidence="2">Competence protein CoiA nuclease-like domain-containing protein</fullName>
    </recommendedName>
</protein>
<feature type="region of interest" description="Disordered" evidence="1">
    <location>
        <begin position="276"/>
        <end position="366"/>
    </location>
</feature>
<dbReference type="InterPro" id="IPR010330">
    <property type="entry name" value="CoiA_nuc"/>
</dbReference>
<proteinExistence type="predicted"/>
<accession>A0ABM8GW71</accession>
<reference evidence="4" key="1">
    <citation type="journal article" date="2019" name="Int. J. Syst. Evol. Microbiol.">
        <title>The Global Catalogue of Microorganisms (GCM) 10K type strain sequencing project: providing services to taxonomists for standard genome sequencing and annotation.</title>
        <authorList>
            <consortium name="The Broad Institute Genomics Platform"/>
            <consortium name="The Broad Institute Genome Sequencing Center for Infectious Disease"/>
            <person name="Wu L."/>
            <person name="Ma J."/>
        </authorList>
    </citation>
    <scope>NUCLEOTIDE SEQUENCE [LARGE SCALE GENOMIC DNA]</scope>
    <source>
        <strain evidence="4">NBRC 108728</strain>
    </source>
</reference>
<dbReference type="EMBL" id="AP027733">
    <property type="protein sequence ID" value="BDZ52668.1"/>
    <property type="molecule type" value="Genomic_DNA"/>
</dbReference>
<name>A0ABM8GW71_9MICO</name>
<dbReference type="Proteomes" id="UP001321486">
    <property type="component" value="Plasmid pNBRC108728a"/>
</dbReference>
<keyword evidence="4" id="KW-1185">Reference proteome</keyword>
<dbReference type="Pfam" id="PF06054">
    <property type="entry name" value="CoiA_nuc"/>
    <property type="match status" value="1"/>
</dbReference>
<evidence type="ECO:0000313" key="3">
    <source>
        <dbReference type="EMBL" id="BDZ52668.1"/>
    </source>
</evidence>